<gene>
    <name evidence="5" type="ORF">CLV73_1822</name>
</gene>
<dbReference type="GO" id="GO:0016746">
    <property type="term" value="F:acyltransferase activity"/>
    <property type="evidence" value="ECO:0007669"/>
    <property type="project" value="UniProtKB-KW"/>
</dbReference>
<reference evidence="5 6" key="1">
    <citation type="submission" date="2017-11" db="EMBL/GenBank/DDBJ databases">
        <title>Genomic Encyclopedia of Archaeal and Bacterial Type Strains, Phase II (KMG-II): From Individual Species to Whole Genera.</title>
        <authorList>
            <person name="Goeker M."/>
        </authorList>
    </citation>
    <scope>NUCLEOTIDE SEQUENCE [LARGE SCALE GENOMIC DNA]</scope>
    <source>
        <strain evidence="5 6">DSM 27617</strain>
    </source>
</reference>
<dbReference type="EMBL" id="PGFD01000001">
    <property type="protein sequence ID" value="PJJ67803.1"/>
    <property type="molecule type" value="Genomic_DNA"/>
</dbReference>
<keyword evidence="4" id="KW-0012">Acyltransferase</keyword>
<dbReference type="Proteomes" id="UP000228740">
    <property type="component" value="Unassembled WGS sequence"/>
</dbReference>
<evidence type="ECO:0000256" key="3">
    <source>
        <dbReference type="ARBA" id="ARBA00022737"/>
    </source>
</evidence>
<sequence>MFDRSYLQNPFSTYLKWLITKIKYQSKYEHLRLGYMSKLINVVFGKYNWIGINVTIINSSVDDFSYIAEGSVICETKIGKFCSIGPNVRIAPGKHPTHTFASTHPSIYSNPYNLLKNFSKEDIFEYKKDVVIGNDVWIGANAIILNGVKIGDGAIIGANTVVTSDVESYAIVVGSPSKLVKHRFSEEEIDYLLKLKWWDKSHEWIQLNSENLCDIKKLINLNPLL</sequence>
<dbReference type="InterPro" id="IPR001451">
    <property type="entry name" value="Hexapep"/>
</dbReference>
<proteinExistence type="inferred from homology"/>
<dbReference type="AlphaFoldDB" id="A0A2M9CAC0"/>
<dbReference type="InterPro" id="IPR018357">
    <property type="entry name" value="Hexapep_transf_CS"/>
</dbReference>
<keyword evidence="6" id="KW-1185">Reference proteome</keyword>
<dbReference type="SUPFAM" id="SSF51161">
    <property type="entry name" value="Trimeric LpxA-like enzymes"/>
    <property type="match status" value="1"/>
</dbReference>
<evidence type="ECO:0000313" key="6">
    <source>
        <dbReference type="Proteomes" id="UP000228740"/>
    </source>
</evidence>
<dbReference type="CDD" id="cd03349">
    <property type="entry name" value="LbH_XAT"/>
    <property type="match status" value="1"/>
</dbReference>
<evidence type="ECO:0000256" key="1">
    <source>
        <dbReference type="ARBA" id="ARBA00007274"/>
    </source>
</evidence>
<dbReference type="PANTHER" id="PTHR43300">
    <property type="entry name" value="ACETYLTRANSFERASE"/>
    <property type="match status" value="1"/>
</dbReference>
<protein>
    <submittedName>
        <fullName evidence="5">Acetyltransferase-like isoleucine patch superfamily enzyme</fullName>
    </submittedName>
</protein>
<evidence type="ECO:0000256" key="4">
    <source>
        <dbReference type="ARBA" id="ARBA00023315"/>
    </source>
</evidence>
<keyword evidence="2 5" id="KW-0808">Transferase</keyword>
<evidence type="ECO:0000256" key="2">
    <source>
        <dbReference type="ARBA" id="ARBA00022679"/>
    </source>
</evidence>
<dbReference type="PROSITE" id="PS00101">
    <property type="entry name" value="HEXAPEP_TRANSFERASES"/>
    <property type="match status" value="1"/>
</dbReference>
<dbReference type="PANTHER" id="PTHR43300:SF11">
    <property type="entry name" value="ACETYLTRANSFERASE RV3034C-RELATED"/>
    <property type="match status" value="1"/>
</dbReference>
<evidence type="ECO:0000313" key="5">
    <source>
        <dbReference type="EMBL" id="PJJ67803.1"/>
    </source>
</evidence>
<accession>A0A2M9CAC0</accession>
<dbReference type="Pfam" id="PF00132">
    <property type="entry name" value="Hexapep"/>
    <property type="match status" value="1"/>
</dbReference>
<dbReference type="InterPro" id="IPR050179">
    <property type="entry name" value="Trans_hexapeptide_repeat"/>
</dbReference>
<comment type="similarity">
    <text evidence="1">Belongs to the transferase hexapeptide repeat family.</text>
</comment>
<name>A0A2M9CAC0_9FLAO</name>
<dbReference type="InterPro" id="IPR011004">
    <property type="entry name" value="Trimer_LpxA-like_sf"/>
</dbReference>
<keyword evidence="3" id="KW-0677">Repeat</keyword>
<comment type="caution">
    <text evidence="5">The sequence shown here is derived from an EMBL/GenBank/DDBJ whole genome shotgun (WGS) entry which is preliminary data.</text>
</comment>
<organism evidence="5 6">
    <name type="scientific">Chryseobacterium geocarposphaerae</name>
    <dbReference type="NCBI Taxonomy" id="1416776"/>
    <lineage>
        <taxon>Bacteria</taxon>
        <taxon>Pseudomonadati</taxon>
        <taxon>Bacteroidota</taxon>
        <taxon>Flavobacteriia</taxon>
        <taxon>Flavobacteriales</taxon>
        <taxon>Weeksellaceae</taxon>
        <taxon>Chryseobacterium group</taxon>
        <taxon>Chryseobacterium</taxon>
    </lineage>
</organism>
<dbReference type="Gene3D" id="2.160.10.10">
    <property type="entry name" value="Hexapeptide repeat proteins"/>
    <property type="match status" value="1"/>
</dbReference>